<dbReference type="GO" id="GO:0000796">
    <property type="term" value="C:condensin complex"/>
    <property type="evidence" value="ECO:0007669"/>
    <property type="project" value="InterPro"/>
</dbReference>
<dbReference type="OrthoDB" id="362021at2759"/>
<dbReference type="GO" id="GO:0051301">
    <property type="term" value="P:cell division"/>
    <property type="evidence" value="ECO:0007669"/>
    <property type="project" value="UniProtKB-KW"/>
</dbReference>
<evidence type="ECO:0000256" key="11">
    <source>
        <dbReference type="SAM" id="MobiDB-lite"/>
    </source>
</evidence>
<keyword evidence="10" id="KW-0131">Cell cycle</keyword>
<evidence type="ECO:0000256" key="4">
    <source>
        <dbReference type="ARBA" id="ARBA00016065"/>
    </source>
</evidence>
<gene>
    <name evidence="12" type="ORF">SteCoe_24474</name>
</gene>
<protein>
    <recommendedName>
        <fullName evidence="4">Condensin complex subunit 2</fullName>
    </recommendedName>
</protein>
<organism evidence="12 13">
    <name type="scientific">Stentor coeruleus</name>
    <dbReference type="NCBI Taxonomy" id="5963"/>
    <lineage>
        <taxon>Eukaryota</taxon>
        <taxon>Sar</taxon>
        <taxon>Alveolata</taxon>
        <taxon>Ciliophora</taxon>
        <taxon>Postciliodesmatophora</taxon>
        <taxon>Heterotrichea</taxon>
        <taxon>Heterotrichida</taxon>
        <taxon>Stentoridae</taxon>
        <taxon>Stentor</taxon>
    </lineage>
</organism>
<dbReference type="PANTHER" id="PTHR13108:SF9">
    <property type="entry name" value="CONDENSIN COMPLEX SUBUNIT 2"/>
    <property type="match status" value="1"/>
</dbReference>
<keyword evidence="8" id="KW-0498">Mitosis</keyword>
<evidence type="ECO:0000256" key="2">
    <source>
        <dbReference type="ARBA" id="ARBA00004496"/>
    </source>
</evidence>
<dbReference type="EMBL" id="MPUH01000644">
    <property type="protein sequence ID" value="OMJ76217.1"/>
    <property type="molecule type" value="Genomic_DNA"/>
</dbReference>
<comment type="similarity">
    <text evidence="3">Belongs to the CND2 (condensin subunit 2) family.</text>
</comment>
<evidence type="ECO:0000256" key="5">
    <source>
        <dbReference type="ARBA" id="ARBA00022454"/>
    </source>
</evidence>
<evidence type="ECO:0000256" key="1">
    <source>
        <dbReference type="ARBA" id="ARBA00004286"/>
    </source>
</evidence>
<keyword evidence="9" id="KW-0226">DNA condensation</keyword>
<reference evidence="12 13" key="1">
    <citation type="submission" date="2016-11" db="EMBL/GenBank/DDBJ databases">
        <title>The macronuclear genome of Stentor coeruleus: a giant cell with tiny introns.</title>
        <authorList>
            <person name="Slabodnick M."/>
            <person name="Ruby J.G."/>
            <person name="Reiff S.B."/>
            <person name="Swart E.C."/>
            <person name="Gosai S."/>
            <person name="Prabakaran S."/>
            <person name="Witkowska E."/>
            <person name="Larue G.E."/>
            <person name="Fisher S."/>
            <person name="Freeman R.M."/>
            <person name="Gunawardena J."/>
            <person name="Chu W."/>
            <person name="Stover N.A."/>
            <person name="Gregory B.D."/>
            <person name="Nowacki M."/>
            <person name="Derisi J."/>
            <person name="Roy S.W."/>
            <person name="Marshall W.F."/>
            <person name="Sood P."/>
        </authorList>
    </citation>
    <scope>NUCLEOTIDE SEQUENCE [LARGE SCALE GENOMIC DNA]</scope>
    <source>
        <strain evidence="12">WM001</strain>
    </source>
</reference>
<keyword evidence="5" id="KW-0158">Chromosome</keyword>
<keyword evidence="7" id="KW-0132">Cell division</keyword>
<keyword evidence="6" id="KW-0963">Cytoplasm</keyword>
<dbReference type="AlphaFoldDB" id="A0A1R2BHG4"/>
<dbReference type="Proteomes" id="UP000187209">
    <property type="component" value="Unassembled WGS sequence"/>
</dbReference>
<keyword evidence="13" id="KW-1185">Reference proteome</keyword>
<evidence type="ECO:0000313" key="13">
    <source>
        <dbReference type="Proteomes" id="UP000187209"/>
    </source>
</evidence>
<sequence>MSSTQRFNQETGTNQSYQASKSAALSKFTNLVELLHSNKVSKTNAFENRMVNFISDLFKSIDQSSLDSESIWQRYSTGIDSCAKVYGFCVDYLHSETYKILGGLNRTGKTEKLENQDEEETKHEKTKKKVHGGANTLENNIESITTNKFEKFEGFDPYFKVISSKFDASTASGLLLNNLSLNGCIDLVINEDDSVIKTDQIDCLTEMPILYPHDFQLEDLSVESLCFGLEKFMKHDKTSDKNLESILENMGEDNDIFRDSDSEASIPEDNLEVDEFENHNFEDNKLGFTYAKENIQERIDSLAERDDYNYFSNSTNNSWAGLDFWKKVNITEKTSEKIQRKMKEGSEFLLKPEVMLKPQDILAPSKKGYPNFFNDATLKKYEENNSNIPEDYGFNLHRLTQLFTRPRTQVKYLQNNQNMHNVIVESENIQNKDEDKGLFAEEVNIAEVYNEENIKYATVSKTVDIKLLKTAMWKSISGNRDKENYNKKEHKKYKFMDLINSIPNSLPPSEVSNLSIHSCFITLLHLANEHDLHLIPEGQCDFIIA</sequence>
<dbReference type="GO" id="GO:0005737">
    <property type="term" value="C:cytoplasm"/>
    <property type="evidence" value="ECO:0007669"/>
    <property type="project" value="UniProtKB-SubCell"/>
</dbReference>
<evidence type="ECO:0000256" key="10">
    <source>
        <dbReference type="ARBA" id="ARBA00023306"/>
    </source>
</evidence>
<dbReference type="GO" id="GO:0003682">
    <property type="term" value="F:chromatin binding"/>
    <property type="evidence" value="ECO:0007669"/>
    <property type="project" value="TreeGrafter"/>
</dbReference>
<evidence type="ECO:0000256" key="9">
    <source>
        <dbReference type="ARBA" id="ARBA00023067"/>
    </source>
</evidence>
<evidence type="ECO:0000256" key="3">
    <source>
        <dbReference type="ARBA" id="ARBA00009471"/>
    </source>
</evidence>
<evidence type="ECO:0000256" key="7">
    <source>
        <dbReference type="ARBA" id="ARBA00022618"/>
    </source>
</evidence>
<dbReference type="PANTHER" id="PTHR13108">
    <property type="entry name" value="CONDENSIN COMPLEX SUBUNIT 2"/>
    <property type="match status" value="1"/>
</dbReference>
<comment type="subcellular location">
    <subcellularLocation>
        <location evidence="1">Chromosome</location>
    </subcellularLocation>
    <subcellularLocation>
        <location evidence="2">Cytoplasm</location>
    </subcellularLocation>
</comment>
<feature type="compositionally biased region" description="Basic and acidic residues" evidence="11">
    <location>
        <begin position="111"/>
        <end position="123"/>
    </location>
</feature>
<name>A0A1R2BHG4_9CILI</name>
<evidence type="ECO:0000256" key="6">
    <source>
        <dbReference type="ARBA" id="ARBA00022490"/>
    </source>
</evidence>
<dbReference type="GO" id="GO:0007076">
    <property type="term" value="P:mitotic chromosome condensation"/>
    <property type="evidence" value="ECO:0007669"/>
    <property type="project" value="InterPro"/>
</dbReference>
<accession>A0A1R2BHG4</accession>
<evidence type="ECO:0000313" key="12">
    <source>
        <dbReference type="EMBL" id="OMJ76217.1"/>
    </source>
</evidence>
<evidence type="ECO:0000256" key="8">
    <source>
        <dbReference type="ARBA" id="ARBA00022776"/>
    </source>
</evidence>
<comment type="caution">
    <text evidence="12">The sequence shown here is derived from an EMBL/GenBank/DDBJ whole genome shotgun (WGS) entry which is preliminary data.</text>
</comment>
<dbReference type="Pfam" id="PF05786">
    <property type="entry name" value="Cnd2"/>
    <property type="match status" value="2"/>
</dbReference>
<dbReference type="InterPro" id="IPR022816">
    <property type="entry name" value="Condensin_barren_su2"/>
</dbReference>
<proteinExistence type="inferred from homology"/>
<feature type="region of interest" description="Disordered" evidence="11">
    <location>
        <begin position="111"/>
        <end position="130"/>
    </location>
</feature>